<keyword evidence="11" id="KW-1185">Reference proteome</keyword>
<evidence type="ECO:0000313" key="11">
    <source>
        <dbReference type="Proteomes" id="UP000654947"/>
    </source>
</evidence>
<feature type="compositionally biased region" description="Gly residues" evidence="8">
    <location>
        <begin position="321"/>
        <end position="334"/>
    </location>
</feature>
<evidence type="ECO:0000259" key="9">
    <source>
        <dbReference type="SMART" id="SM00852"/>
    </source>
</evidence>
<keyword evidence="7" id="KW-0479">Metal-binding</keyword>
<feature type="region of interest" description="Disordered" evidence="8">
    <location>
        <begin position="126"/>
        <end position="146"/>
    </location>
</feature>
<dbReference type="InterPro" id="IPR038987">
    <property type="entry name" value="MoeA-like"/>
</dbReference>
<evidence type="ECO:0000256" key="7">
    <source>
        <dbReference type="RuleBase" id="RU365090"/>
    </source>
</evidence>
<dbReference type="InterPro" id="IPR036135">
    <property type="entry name" value="MoeA_linker/N_sf"/>
</dbReference>
<evidence type="ECO:0000256" key="4">
    <source>
        <dbReference type="ARBA" id="ARBA00022505"/>
    </source>
</evidence>
<dbReference type="InterPro" id="IPR001453">
    <property type="entry name" value="MoaB/Mog_dom"/>
</dbReference>
<accession>A0A918XFZ1</accession>
<dbReference type="InterPro" id="IPR005110">
    <property type="entry name" value="MoeA_linker/N"/>
</dbReference>
<dbReference type="PANTHER" id="PTHR10192:SF5">
    <property type="entry name" value="GEPHYRIN"/>
    <property type="match status" value="1"/>
</dbReference>
<comment type="catalytic activity">
    <reaction evidence="6">
        <text>adenylyl-molybdopterin + molybdate = Mo-molybdopterin + AMP + H(+)</text>
        <dbReference type="Rhea" id="RHEA:35047"/>
        <dbReference type="ChEBI" id="CHEBI:15378"/>
        <dbReference type="ChEBI" id="CHEBI:36264"/>
        <dbReference type="ChEBI" id="CHEBI:62727"/>
        <dbReference type="ChEBI" id="CHEBI:71302"/>
        <dbReference type="ChEBI" id="CHEBI:456215"/>
        <dbReference type="EC" id="2.10.1.1"/>
    </reaction>
</comment>
<dbReference type="Pfam" id="PF03453">
    <property type="entry name" value="MoeA_N"/>
    <property type="match status" value="1"/>
</dbReference>
<evidence type="ECO:0000256" key="3">
    <source>
        <dbReference type="ARBA" id="ARBA00010763"/>
    </source>
</evidence>
<comment type="similarity">
    <text evidence="3 7">Belongs to the MoeA family.</text>
</comment>
<comment type="cofactor">
    <cofactor evidence="7">
        <name>Mg(2+)</name>
        <dbReference type="ChEBI" id="CHEBI:18420"/>
    </cofactor>
</comment>
<dbReference type="SMART" id="SM00852">
    <property type="entry name" value="MoCF_biosynth"/>
    <property type="match status" value="1"/>
</dbReference>
<dbReference type="GO" id="GO:0061599">
    <property type="term" value="F:molybdopterin molybdotransferase activity"/>
    <property type="evidence" value="ECO:0007669"/>
    <property type="project" value="UniProtKB-UniRule"/>
</dbReference>
<dbReference type="GO" id="GO:0006777">
    <property type="term" value="P:Mo-molybdopterin cofactor biosynthetic process"/>
    <property type="evidence" value="ECO:0007669"/>
    <property type="project" value="UniProtKB-UniRule"/>
</dbReference>
<keyword evidence="7" id="KW-0808">Transferase</keyword>
<dbReference type="InterPro" id="IPR036425">
    <property type="entry name" value="MoaB/Mog-like_dom_sf"/>
</dbReference>
<protein>
    <recommendedName>
        <fullName evidence="7">Molybdopterin molybdenumtransferase</fullName>
        <ecNumber evidence="7">2.10.1.1</ecNumber>
    </recommendedName>
</protein>
<dbReference type="Gene3D" id="3.90.105.10">
    <property type="entry name" value="Molybdopterin biosynthesis moea protein, domain 2"/>
    <property type="match status" value="1"/>
</dbReference>
<dbReference type="SUPFAM" id="SSF63867">
    <property type="entry name" value="MoeA C-terminal domain-like"/>
    <property type="match status" value="1"/>
</dbReference>
<name>A0A918XFZ1_9ACTN</name>
<keyword evidence="5 7" id="KW-0501">Molybdenum cofactor biosynthesis</keyword>
<sequence length="453" mass="45661">MERATGEADMHGCEHEGHLPWEHARRRARELGESLPAPVRDLPLDRAMGGVLARDVRALAGLPAFDASAMDGYAVAGAGPWRLVGRHLAGSSGPGVALGPGDAVEVATGARVPKGTESVLPYERARVEESPGSDGSRVSGEVEHGRHVRWSGEETAPGETILTCGHRVGPASLGIAASLGHETLPVFAPTVAIVVTGDEITRSGLPGDGRVRDAIGPILPGVADWAGAQVGAVRYLGDDRAALAEMMTAGDTDVVVVCGSSSKGPADHVRSILAEAGAETVVDGVQCRPGHPQLLARLRNAGAALGTGGPGSSDGRDRPGARGGPAGPENGGESGDTIVVGLPGNPGAAMVAALTLFTPLVSALAGRPDPARVDGRVPVSGKIASHPGDTRLVAVRLDGRGRAVPVGHDRPGSLRGAALADAYAVVPPGRPTAAGRVGAGGEGTDDVELVRLP</sequence>
<dbReference type="Gene3D" id="2.170.190.11">
    <property type="entry name" value="Molybdopterin biosynthesis moea protein, domain 3"/>
    <property type="match status" value="1"/>
</dbReference>
<evidence type="ECO:0000256" key="5">
    <source>
        <dbReference type="ARBA" id="ARBA00023150"/>
    </source>
</evidence>
<proteinExistence type="inferred from homology"/>
<feature type="region of interest" description="Disordered" evidence="8">
    <location>
        <begin position="303"/>
        <end position="337"/>
    </location>
</feature>
<evidence type="ECO:0000256" key="6">
    <source>
        <dbReference type="ARBA" id="ARBA00047317"/>
    </source>
</evidence>
<dbReference type="GO" id="GO:0005829">
    <property type="term" value="C:cytosol"/>
    <property type="evidence" value="ECO:0007669"/>
    <property type="project" value="TreeGrafter"/>
</dbReference>
<dbReference type="Proteomes" id="UP000654947">
    <property type="component" value="Unassembled WGS sequence"/>
</dbReference>
<dbReference type="GO" id="GO:0046872">
    <property type="term" value="F:metal ion binding"/>
    <property type="evidence" value="ECO:0007669"/>
    <property type="project" value="UniProtKB-UniRule"/>
</dbReference>
<organism evidence="10 11">
    <name type="scientific">Nocardiopsis kunsanensis</name>
    <dbReference type="NCBI Taxonomy" id="141693"/>
    <lineage>
        <taxon>Bacteria</taxon>
        <taxon>Bacillati</taxon>
        <taxon>Actinomycetota</taxon>
        <taxon>Actinomycetes</taxon>
        <taxon>Streptosporangiales</taxon>
        <taxon>Nocardiopsidaceae</taxon>
        <taxon>Nocardiopsis</taxon>
    </lineage>
</organism>
<keyword evidence="7" id="KW-0460">Magnesium</keyword>
<dbReference type="CDD" id="cd00887">
    <property type="entry name" value="MoeA"/>
    <property type="match status" value="1"/>
</dbReference>
<dbReference type="AlphaFoldDB" id="A0A918XFZ1"/>
<comment type="pathway">
    <text evidence="2 7">Cofactor biosynthesis; molybdopterin biosynthesis.</text>
</comment>
<reference evidence="10 11" key="1">
    <citation type="journal article" date="2014" name="Int. J. Syst. Evol. Microbiol.">
        <title>Complete genome sequence of Corynebacterium casei LMG S-19264T (=DSM 44701T), isolated from a smear-ripened cheese.</title>
        <authorList>
            <consortium name="US DOE Joint Genome Institute (JGI-PGF)"/>
            <person name="Walter F."/>
            <person name="Albersmeier A."/>
            <person name="Kalinowski J."/>
            <person name="Ruckert C."/>
        </authorList>
    </citation>
    <scope>NUCLEOTIDE SEQUENCE [LARGE SCALE GENOMIC DNA]</scope>
    <source>
        <strain evidence="10 11">KCTC 19473</strain>
    </source>
</reference>
<feature type="region of interest" description="Disordered" evidence="8">
    <location>
        <begin position="430"/>
        <end position="453"/>
    </location>
</feature>
<comment type="function">
    <text evidence="1 7">Catalyzes the insertion of molybdate into adenylated molybdopterin with the concomitant release of AMP.</text>
</comment>
<comment type="caution">
    <text evidence="10">The sequence shown here is derived from an EMBL/GenBank/DDBJ whole genome shotgun (WGS) entry which is preliminary data.</text>
</comment>
<dbReference type="EC" id="2.10.1.1" evidence="7"/>
<dbReference type="EMBL" id="BMXL01000017">
    <property type="protein sequence ID" value="GHD30044.1"/>
    <property type="molecule type" value="Genomic_DNA"/>
</dbReference>
<evidence type="ECO:0000313" key="10">
    <source>
        <dbReference type="EMBL" id="GHD30044.1"/>
    </source>
</evidence>
<keyword evidence="4 7" id="KW-0500">Molybdenum</keyword>
<dbReference type="PANTHER" id="PTHR10192">
    <property type="entry name" value="MOLYBDOPTERIN BIOSYNTHESIS PROTEIN"/>
    <property type="match status" value="1"/>
</dbReference>
<evidence type="ECO:0000256" key="1">
    <source>
        <dbReference type="ARBA" id="ARBA00002901"/>
    </source>
</evidence>
<dbReference type="Pfam" id="PF00994">
    <property type="entry name" value="MoCF_biosynth"/>
    <property type="match status" value="1"/>
</dbReference>
<evidence type="ECO:0000256" key="2">
    <source>
        <dbReference type="ARBA" id="ARBA00005046"/>
    </source>
</evidence>
<dbReference type="Gene3D" id="3.40.980.10">
    <property type="entry name" value="MoaB/Mog-like domain"/>
    <property type="match status" value="1"/>
</dbReference>
<dbReference type="InterPro" id="IPR036688">
    <property type="entry name" value="MoeA_C_domain_IV_sf"/>
</dbReference>
<dbReference type="SUPFAM" id="SSF53218">
    <property type="entry name" value="Molybdenum cofactor biosynthesis proteins"/>
    <property type="match status" value="1"/>
</dbReference>
<feature type="domain" description="MoaB/Mog" evidence="9">
    <location>
        <begin position="192"/>
        <end position="363"/>
    </location>
</feature>
<dbReference type="Pfam" id="PF03454">
    <property type="entry name" value="MoeA_C"/>
    <property type="match status" value="1"/>
</dbReference>
<evidence type="ECO:0000256" key="8">
    <source>
        <dbReference type="SAM" id="MobiDB-lite"/>
    </source>
</evidence>
<dbReference type="InterPro" id="IPR005111">
    <property type="entry name" value="MoeA_C_domain_IV"/>
</dbReference>
<dbReference type="Gene3D" id="2.40.340.10">
    <property type="entry name" value="MoeA, C-terminal, domain IV"/>
    <property type="match status" value="1"/>
</dbReference>
<gene>
    <name evidence="10" type="ORF">GCM10007147_31510</name>
</gene>
<dbReference type="SUPFAM" id="SSF63882">
    <property type="entry name" value="MoeA N-terminal region -like"/>
    <property type="match status" value="1"/>
</dbReference>